<proteinExistence type="predicted"/>
<name>A0ACB8IS88_CITSI</name>
<keyword evidence="1" id="KW-0808">Transferase</keyword>
<keyword evidence="1" id="KW-0695">RNA-directed DNA polymerase</keyword>
<organism evidence="1 2">
    <name type="scientific">Citrus sinensis</name>
    <name type="common">Sweet orange</name>
    <name type="synonym">Citrus aurantium var. sinensis</name>
    <dbReference type="NCBI Taxonomy" id="2711"/>
    <lineage>
        <taxon>Eukaryota</taxon>
        <taxon>Viridiplantae</taxon>
        <taxon>Streptophyta</taxon>
        <taxon>Embryophyta</taxon>
        <taxon>Tracheophyta</taxon>
        <taxon>Spermatophyta</taxon>
        <taxon>Magnoliopsida</taxon>
        <taxon>eudicotyledons</taxon>
        <taxon>Gunneridae</taxon>
        <taxon>Pentapetalae</taxon>
        <taxon>rosids</taxon>
        <taxon>malvids</taxon>
        <taxon>Sapindales</taxon>
        <taxon>Rutaceae</taxon>
        <taxon>Aurantioideae</taxon>
        <taxon>Citrus</taxon>
    </lineage>
</organism>
<dbReference type="Proteomes" id="UP000829398">
    <property type="component" value="Chromosome 8"/>
</dbReference>
<keyword evidence="1" id="KW-0548">Nucleotidyltransferase</keyword>
<evidence type="ECO:0000313" key="1">
    <source>
        <dbReference type="EMBL" id="KAH9699810.1"/>
    </source>
</evidence>
<sequence length="1673" mass="190302">MNTPTQDRQSLYSFFWTIKVVLEKMDGNSENLGGGQSPNFGEAFPPPFREARTTKKARFRDEENSSETTKQVSYKETLVNSSQTMENGFGGGAVDWDFEEGDVVERNDGTLPSISFSDRVHAKLSKPWKHSVVVKLLGRNIGYKTLCTRLHALWRTTMTYSVIDLENNYFLIRFRSAGDAVDALTKGPWIIMGHYLTVQPWSPSFDFTKTVLDQVTVWIRLPGLAVHLYNQKVLQKLGQMVGTVIKIDSNTASSTRGRFARLAVSVSLDKPLVSQFELDGRIQKVEYEGLPVICFACGRYGHNSNNCKISAAERNSDNVAQPPAGVQSREDPTSPEANREDAAMVEPFGPWMIVTRKGRKLNNGQSREPNGASESRFHILAQMTDLHENPLHGASTDVPSTSKQPSPSSSNPIFTFNNDKIFKPPVRRQQTPKSAASKPPTRKPFTPMNPTSSPFQTTALHIREKSTLSTPHDNPSQIHCPITYAALNNQQTPPVATTLDPSKHTVVFCSSQILPYGNMKGVGTDHRDREDLDPQPLADPPDDRHVSTVNVFEHAYTHPVGPMSGDDGQEMSDEEVSMVQESPLHGGVTRHSGVCGLFWKWFDGHQIFDLKFKGPRFTWSRGTLFKRLDRVVCNNDWLMKFADNTVLHLPKVASDHRPLLARFEGAAYRQQFIRPFRFLATWLTHEHFNSFVKQAWDSTSHYSTAATSFIQAVQGWNRDVFGNIFQRKRRLLARIAGIQAALEQYNSRGLIRLEARLRSELEMVMAQEEIFWWQKSRKDWILHRDRNTTFFHQKTIACRRRNRIEAIKDSMGNWIYNEKDIRSHAVEYFSSLFKSEAHSYQTYSVPNFFPVVNANYLDCVNDPVVEEEIKRAIFSMKPLKAPGINGLQAIFYQSQWHTVGPSFCTFIIDIFNTGKIPQNVNKTLLVFIPKVDHPTSLKMFQPISLCTVAYKTVTKIIANRLQALLPELIEPQQTSFVPGRHIVDNIVISQEVVHSMHKKTGKRWLMAIKVDLEKAYDRLNWSFIFETLQQTGLPIHLSRLIMECVTSASMNILWNGEVTEEFYPGRGIRQEASMDQAHIIDAVLENYCRSSEAKVNKVKTTIFFSKNIASREAKLIGAALGVSVTHDLGNYLGIPLLHSRVNKATYQFILDKVDMRLSGWNAAHLSLAGRVTLAQSVIQAMPIYAMQTTMLPSSVRCRIDKCCRRFIWDGKSKSPKMCMVGWDKICLPKSRGGLGFKNLEVMNHALLMKINWGIISNSDMLWVRVLCSKYGLDPCNLPSSLPDKQGSCVWSAIRKTWDAAMHGARWAVCNGARVRFWLDCWVTKYEPLIGLALQPIPQVSLNASVSNFTDEHGGWRWSNFELLLPPFILLQIASIMPPAPHLGPDRLYWCFHPRGLFTVRSAYESLCHHNLDAQDKVWNLPWSWKGPQSIKLFIWQILHGKLKTYRELNRRNIPVSDVCVRCGISAEDILHAVRDCRCIKNLWLHLVPARHHLSFFQSNLRAWMAANMQNKWKIDSELPWDCIFGVAIWRLWFWRNHFIMAGNLVDSKTIYLDIMARASEIHRINNSHLSQQPRRKEIFISWLPPPWPWCKLNTDGSYRNTGEAGAGGVIRDSFGNWISGFSMNIGESSVIMAELWGLYQGLSLCLECWHQTPFGESRQPLWNSDDISAGGRA</sequence>
<dbReference type="EMBL" id="CM039177">
    <property type="protein sequence ID" value="KAH9699810.1"/>
    <property type="molecule type" value="Genomic_DNA"/>
</dbReference>
<comment type="caution">
    <text evidence="1">The sequence shown here is derived from an EMBL/GenBank/DDBJ whole genome shotgun (WGS) entry which is preliminary data.</text>
</comment>
<gene>
    <name evidence="1" type="ORF">KPL71_024511</name>
</gene>
<keyword evidence="2" id="KW-1185">Reference proteome</keyword>
<evidence type="ECO:0000313" key="2">
    <source>
        <dbReference type="Proteomes" id="UP000829398"/>
    </source>
</evidence>
<reference evidence="2" key="1">
    <citation type="journal article" date="2023" name="Hortic. Res.">
        <title>A chromosome-level phased genome enabling allele-level studies in sweet orange: a case study on citrus Huanglongbing tolerance.</title>
        <authorList>
            <person name="Wu B."/>
            <person name="Yu Q."/>
            <person name="Deng Z."/>
            <person name="Duan Y."/>
            <person name="Luo F."/>
            <person name="Gmitter F. Jr."/>
        </authorList>
    </citation>
    <scope>NUCLEOTIDE SEQUENCE [LARGE SCALE GENOMIC DNA]</scope>
    <source>
        <strain evidence="2">cv. Valencia</strain>
    </source>
</reference>
<protein>
    <submittedName>
        <fullName evidence="1">Reverse transcriptase domain-containing protein</fullName>
    </submittedName>
</protein>
<accession>A0ACB8IS88</accession>